<dbReference type="Proteomes" id="UP000745859">
    <property type="component" value="Unassembled WGS sequence"/>
</dbReference>
<keyword evidence="2" id="KW-0238">DNA-binding</keyword>
<keyword evidence="3" id="KW-0804">Transcription</keyword>
<evidence type="ECO:0000256" key="1">
    <source>
        <dbReference type="ARBA" id="ARBA00023015"/>
    </source>
</evidence>
<organism evidence="5 6">
    <name type="scientific">Wenyingzhuangia heitensis</name>
    <dbReference type="NCBI Taxonomy" id="1487859"/>
    <lineage>
        <taxon>Bacteria</taxon>
        <taxon>Pseudomonadati</taxon>
        <taxon>Bacteroidota</taxon>
        <taxon>Flavobacteriia</taxon>
        <taxon>Flavobacteriales</taxon>
        <taxon>Flavobacteriaceae</taxon>
        <taxon>Wenyingzhuangia</taxon>
    </lineage>
</organism>
<evidence type="ECO:0000313" key="6">
    <source>
        <dbReference type="Proteomes" id="UP000745859"/>
    </source>
</evidence>
<dbReference type="PROSITE" id="PS00356">
    <property type="entry name" value="HTH_LACI_1"/>
    <property type="match status" value="1"/>
</dbReference>
<dbReference type="EMBL" id="JAASQL010000005">
    <property type="protein sequence ID" value="NIJ46241.1"/>
    <property type="molecule type" value="Genomic_DNA"/>
</dbReference>
<dbReference type="Gene3D" id="1.10.260.40">
    <property type="entry name" value="lambda repressor-like DNA-binding domains"/>
    <property type="match status" value="1"/>
</dbReference>
<keyword evidence="1" id="KW-0805">Transcription regulation</keyword>
<dbReference type="PANTHER" id="PTHR30146">
    <property type="entry name" value="LACI-RELATED TRANSCRIPTIONAL REPRESSOR"/>
    <property type="match status" value="1"/>
</dbReference>
<comment type="caution">
    <text evidence="5">The sequence shown here is derived from an EMBL/GenBank/DDBJ whole genome shotgun (WGS) entry which is preliminary data.</text>
</comment>
<dbReference type="Pfam" id="PF13407">
    <property type="entry name" value="Peripla_BP_4"/>
    <property type="match status" value="1"/>
</dbReference>
<dbReference type="Gene3D" id="3.40.50.2300">
    <property type="match status" value="2"/>
</dbReference>
<dbReference type="Pfam" id="PF00356">
    <property type="entry name" value="LacI"/>
    <property type="match status" value="1"/>
</dbReference>
<evidence type="ECO:0000313" key="5">
    <source>
        <dbReference type="EMBL" id="NIJ46241.1"/>
    </source>
</evidence>
<sequence length="346" mass="39064">MNRIKDIAKKANVSAGTVDRVLHNRGGVSEKTRAKILKIIEDSNYSVNPVASILASKKKFSIATLLPHPKTNTDFWDSPKQGVINASKEIKSLGFEVNNFEFDQFDATSYITAFHKMINSEPNAVLLAPLLYKETLELVKHLDAKQIPYVTINSETEGINNLSFIGQNSFKGGFLAGKLFNWVLPKKSEVLIVEIRKNIANYTAINNRIEGFKTFFNQSKKAITVNRLSIKAIDNQEQLNLQLKKYLNKNPSVKGIFVPSSKVSMIAKSMIEIDREDIELGGFDSISENIKYLKNGIVDFLISQKAQQQGYDGIKLLFNYLIHKKEPAKNYYLPIEIVLKENVDFL</sequence>
<dbReference type="PANTHER" id="PTHR30146:SF144">
    <property type="entry name" value="LACI-FAMILY TRANSCRIPTION REGULATOR"/>
    <property type="match status" value="1"/>
</dbReference>
<gene>
    <name evidence="5" type="ORF">FHR24_002725</name>
</gene>
<proteinExistence type="predicted"/>
<dbReference type="SMART" id="SM00354">
    <property type="entry name" value="HTH_LACI"/>
    <property type="match status" value="1"/>
</dbReference>
<dbReference type="InterPro" id="IPR028082">
    <property type="entry name" value="Peripla_BP_I"/>
</dbReference>
<protein>
    <submittedName>
        <fullName evidence="5">LacI family transcriptional regulator</fullName>
    </submittedName>
</protein>
<reference evidence="5 6" key="1">
    <citation type="submission" date="2020-03" db="EMBL/GenBank/DDBJ databases">
        <title>Genomic Encyclopedia of Type Strains, Phase IV (KMG-IV): sequencing the most valuable type-strain genomes for metagenomic binning, comparative biology and taxonomic classification.</title>
        <authorList>
            <person name="Goeker M."/>
        </authorList>
    </citation>
    <scope>NUCLEOTIDE SEQUENCE [LARGE SCALE GENOMIC DNA]</scope>
    <source>
        <strain evidence="5 6">DSM 101599</strain>
    </source>
</reference>
<dbReference type="RefSeq" id="WP_167189958.1">
    <property type="nucleotide sequence ID" value="NZ_JAASQL010000005.1"/>
</dbReference>
<dbReference type="CDD" id="cd01392">
    <property type="entry name" value="HTH_LacI"/>
    <property type="match status" value="1"/>
</dbReference>
<dbReference type="InterPro" id="IPR025997">
    <property type="entry name" value="SBP_2_dom"/>
</dbReference>
<evidence type="ECO:0000256" key="2">
    <source>
        <dbReference type="ARBA" id="ARBA00023125"/>
    </source>
</evidence>
<accession>A0ABX0UFP3</accession>
<evidence type="ECO:0000256" key="3">
    <source>
        <dbReference type="ARBA" id="ARBA00023163"/>
    </source>
</evidence>
<dbReference type="SUPFAM" id="SSF53822">
    <property type="entry name" value="Periplasmic binding protein-like I"/>
    <property type="match status" value="1"/>
</dbReference>
<feature type="domain" description="HTH lacI-type" evidence="4">
    <location>
        <begin position="3"/>
        <end position="56"/>
    </location>
</feature>
<name>A0ABX0UFP3_9FLAO</name>
<keyword evidence="6" id="KW-1185">Reference proteome</keyword>
<dbReference type="PROSITE" id="PS50932">
    <property type="entry name" value="HTH_LACI_2"/>
    <property type="match status" value="1"/>
</dbReference>
<dbReference type="InterPro" id="IPR010982">
    <property type="entry name" value="Lambda_DNA-bd_dom_sf"/>
</dbReference>
<dbReference type="InterPro" id="IPR000843">
    <property type="entry name" value="HTH_LacI"/>
</dbReference>
<dbReference type="SUPFAM" id="SSF47413">
    <property type="entry name" value="lambda repressor-like DNA-binding domains"/>
    <property type="match status" value="1"/>
</dbReference>
<evidence type="ECO:0000259" key="4">
    <source>
        <dbReference type="PROSITE" id="PS50932"/>
    </source>
</evidence>